<dbReference type="Proteomes" id="UP001633002">
    <property type="component" value="Unassembled WGS sequence"/>
</dbReference>
<dbReference type="PANTHER" id="PTHR35127:SF1">
    <property type="entry name" value="GENOME ASSEMBLY, CHROMOSOME: A10"/>
    <property type="match status" value="1"/>
</dbReference>
<organism evidence="2 3">
    <name type="scientific">Riccia sorocarpa</name>
    <dbReference type="NCBI Taxonomy" id="122646"/>
    <lineage>
        <taxon>Eukaryota</taxon>
        <taxon>Viridiplantae</taxon>
        <taxon>Streptophyta</taxon>
        <taxon>Embryophyta</taxon>
        <taxon>Marchantiophyta</taxon>
        <taxon>Marchantiopsida</taxon>
        <taxon>Marchantiidae</taxon>
        <taxon>Marchantiales</taxon>
        <taxon>Ricciaceae</taxon>
        <taxon>Riccia</taxon>
    </lineage>
</organism>
<evidence type="ECO:0000313" key="3">
    <source>
        <dbReference type="Proteomes" id="UP001633002"/>
    </source>
</evidence>
<evidence type="ECO:0000313" key="2">
    <source>
        <dbReference type="EMBL" id="KAL3696324.1"/>
    </source>
</evidence>
<accession>A0ABD3HZU7</accession>
<protein>
    <recommendedName>
        <fullName evidence="1">DUF7804 domain-containing protein</fullName>
    </recommendedName>
</protein>
<comment type="caution">
    <text evidence="2">The sequence shown here is derived from an EMBL/GenBank/DDBJ whole genome shotgun (WGS) entry which is preliminary data.</text>
</comment>
<dbReference type="EMBL" id="JBJQOH010000002">
    <property type="protein sequence ID" value="KAL3696324.1"/>
    <property type="molecule type" value="Genomic_DNA"/>
</dbReference>
<proteinExistence type="predicted"/>
<sequence length="288" mass="32316">MAFSAGIENSLLHTGNLTGQLQGRRSFHGTSKNTTLLSLNVCCAAEWRKGSVSCAKLHASSGGLCFRDRRVARSSRRKRSSGRRRDGVAHALLEEESIFTVLARSFESSLSPLPNFQENSRVAAGDIELNHTTVKEIVENLQEAPFLQYIYSVNQEGKLARQRLSEQFFEKPDTWGPVRKCLLEAAPDGIIMVHRLDRSNPSECCLIEKSSEEIGPVLARSEHMDESEILEDYWGLLVHGCKARCNKCYLLRTTRQPSPNGFTTYFMLIKAECFGPSIETQFRRASLV</sequence>
<dbReference type="AlphaFoldDB" id="A0ABD3HZU7"/>
<reference evidence="2 3" key="1">
    <citation type="submission" date="2024-09" db="EMBL/GenBank/DDBJ databases">
        <title>Chromosome-scale assembly of Riccia sorocarpa.</title>
        <authorList>
            <person name="Paukszto L."/>
        </authorList>
    </citation>
    <scope>NUCLEOTIDE SEQUENCE [LARGE SCALE GENOMIC DNA]</scope>
    <source>
        <strain evidence="2">LP-2024</strain>
        <tissue evidence="2">Aerial parts of the thallus</tissue>
    </source>
</reference>
<evidence type="ECO:0000259" key="1">
    <source>
        <dbReference type="Pfam" id="PF25089"/>
    </source>
</evidence>
<keyword evidence="3" id="KW-1185">Reference proteome</keyword>
<dbReference type="Pfam" id="PF25089">
    <property type="entry name" value="DUF7804"/>
    <property type="match status" value="1"/>
</dbReference>
<gene>
    <name evidence="2" type="ORF">R1sor_010400</name>
</gene>
<name>A0ABD3HZU7_9MARC</name>
<dbReference type="InterPro" id="IPR056706">
    <property type="entry name" value="DUF7804"/>
</dbReference>
<dbReference type="PANTHER" id="PTHR35127">
    <property type="entry name" value="OS03G0736900 PROTEIN"/>
    <property type="match status" value="1"/>
</dbReference>
<feature type="domain" description="DUF7804" evidence="1">
    <location>
        <begin position="132"/>
        <end position="199"/>
    </location>
</feature>